<accession>A0ABN8I7K4</accession>
<evidence type="ECO:0000313" key="3">
    <source>
        <dbReference type="Proteomes" id="UP000837857"/>
    </source>
</evidence>
<organism evidence="2 3">
    <name type="scientific">Iphiclides podalirius</name>
    <name type="common">scarce swallowtail</name>
    <dbReference type="NCBI Taxonomy" id="110791"/>
    <lineage>
        <taxon>Eukaryota</taxon>
        <taxon>Metazoa</taxon>
        <taxon>Ecdysozoa</taxon>
        <taxon>Arthropoda</taxon>
        <taxon>Hexapoda</taxon>
        <taxon>Insecta</taxon>
        <taxon>Pterygota</taxon>
        <taxon>Neoptera</taxon>
        <taxon>Endopterygota</taxon>
        <taxon>Lepidoptera</taxon>
        <taxon>Glossata</taxon>
        <taxon>Ditrysia</taxon>
        <taxon>Papilionoidea</taxon>
        <taxon>Papilionidae</taxon>
        <taxon>Papilioninae</taxon>
        <taxon>Iphiclides</taxon>
    </lineage>
</organism>
<dbReference type="EMBL" id="OW152830">
    <property type="protein sequence ID" value="CAH2048655.1"/>
    <property type="molecule type" value="Genomic_DNA"/>
</dbReference>
<keyword evidence="3" id="KW-1185">Reference proteome</keyword>
<reference evidence="2" key="1">
    <citation type="submission" date="2022-03" db="EMBL/GenBank/DDBJ databases">
        <authorList>
            <person name="Martin H S."/>
        </authorList>
    </citation>
    <scope>NUCLEOTIDE SEQUENCE</scope>
</reference>
<gene>
    <name evidence="2" type="ORF">IPOD504_LOCUS6260</name>
</gene>
<dbReference type="Pfam" id="PF01728">
    <property type="entry name" value="FtsJ"/>
    <property type="match status" value="1"/>
</dbReference>
<proteinExistence type="predicted"/>
<feature type="non-terminal residue" evidence="2">
    <location>
        <position position="81"/>
    </location>
</feature>
<dbReference type="Gene3D" id="3.40.50.150">
    <property type="entry name" value="Vaccinia Virus protein VP39"/>
    <property type="match status" value="1"/>
</dbReference>
<dbReference type="InterPro" id="IPR002877">
    <property type="entry name" value="RNA_MeTrfase_FtsJ_dom"/>
</dbReference>
<feature type="domain" description="Ribosomal RNA methyltransferase FtsJ" evidence="1">
    <location>
        <begin position="5"/>
        <end position="46"/>
    </location>
</feature>
<dbReference type="InterPro" id="IPR029063">
    <property type="entry name" value="SAM-dependent_MTases_sf"/>
</dbReference>
<evidence type="ECO:0000313" key="2">
    <source>
        <dbReference type="EMBL" id="CAH2048655.1"/>
    </source>
</evidence>
<sequence>MAALPGVKQIQGDITKLSTAHEIIREFEGSQADLVVCDGAPDVTVVGIEPTPSGTGGRYTNHYATRVVKSSKKMEKNFMQE</sequence>
<name>A0ABN8I7K4_9NEOP</name>
<dbReference type="Proteomes" id="UP000837857">
    <property type="component" value="Chromosome 18"/>
</dbReference>
<protein>
    <recommendedName>
        <fullName evidence="1">Ribosomal RNA methyltransferase FtsJ domain-containing protein</fullName>
    </recommendedName>
</protein>
<evidence type="ECO:0000259" key="1">
    <source>
        <dbReference type="Pfam" id="PF01728"/>
    </source>
</evidence>